<feature type="compositionally biased region" description="Low complexity" evidence="4">
    <location>
        <begin position="21"/>
        <end position="42"/>
    </location>
</feature>
<evidence type="ECO:0000256" key="3">
    <source>
        <dbReference type="ARBA" id="ARBA00023237"/>
    </source>
</evidence>
<dbReference type="SUPFAM" id="SSF56935">
    <property type="entry name" value="Porins"/>
    <property type="match status" value="1"/>
</dbReference>
<evidence type="ECO:0000313" key="8">
    <source>
        <dbReference type="EMBL" id="OUJ74092.1"/>
    </source>
</evidence>
<dbReference type="InterPro" id="IPR036942">
    <property type="entry name" value="Beta-barrel_TonB_sf"/>
</dbReference>
<comment type="subcellular location">
    <subcellularLocation>
        <location evidence="1">Cell outer membrane</location>
    </subcellularLocation>
</comment>
<feature type="domain" description="Outer membrane protein beta-barrel" evidence="7">
    <location>
        <begin position="403"/>
        <end position="811"/>
    </location>
</feature>
<dbReference type="AlphaFoldDB" id="A0A243WEL4"/>
<evidence type="ECO:0000259" key="7">
    <source>
        <dbReference type="Pfam" id="PF14905"/>
    </source>
</evidence>
<accession>A0A243WEL4</accession>
<feature type="domain" description="TonB-dependent receptor plug" evidence="6">
    <location>
        <begin position="154"/>
        <end position="247"/>
    </location>
</feature>
<feature type="region of interest" description="Disordered" evidence="4">
    <location>
        <begin position="822"/>
        <end position="850"/>
    </location>
</feature>
<dbReference type="InterPro" id="IPR008969">
    <property type="entry name" value="CarboxyPept-like_regulatory"/>
</dbReference>
<evidence type="ECO:0000256" key="2">
    <source>
        <dbReference type="ARBA" id="ARBA00023136"/>
    </source>
</evidence>
<evidence type="ECO:0000256" key="1">
    <source>
        <dbReference type="ARBA" id="ARBA00004442"/>
    </source>
</evidence>
<proteinExistence type="predicted"/>
<keyword evidence="5" id="KW-0732">Signal</keyword>
<dbReference type="RefSeq" id="WP_086593944.1">
    <property type="nucleotide sequence ID" value="NZ_MTSE01000004.1"/>
</dbReference>
<sequence>MKKALLYLALASSPLVTEAQTAAPGGAPPAGVTPPTGAPAAPKGSGKVTGTVLDAATKKPVPFATVALLNIATGKAVDGTVCDDNGKFIINSIGAGSYTLQVSFLGYKQTDKTGLVFTEKGESVNLGQLTLASSTTQLGEVRVEGQRALIEEKVDRTVYNAEKDETTRGGDATDVLKRVPLLSVDLDGNVSLRGSSNIKVLINNKPSTIAASNLADALKQIPADQIKSVEVITSPSAKYDAEGSGGIINIITKKDNLQGKTLDMRLSGGLRGSDLGLNASYKVGKMGFSLGGGGRTGYNTPGHFSNTQLTTNPLDGSQLRTTQEADTRSRYTFGRYNFGWDYDIDKQNSLSLGAQVGVRNFNSYQTGLLTQTYAEDVLRSSSLRNVRVADETNNLDVNLTYTHLFEKPQHEFSFLTLYSRTNATNNFTNNILGASSETAQRLKNENDSYNQEVTVQADYQAPIGKNQLLELGGKDIMRRVRSEYAYLAAAGDNGEFLPIVSSNLSNIFTYNQNVAAAYVSYTLNFLKNYTLKAGTRYEHTTIDADFQTNETVSLPSYGVLVPSVNLSRKLKNGNLVKVAYNRRIQRPSLQFLNPNLQASNPLNVTQGNPLLRPEYTNNVEVSYSTFLKGTMLNFSAFARNTTGSIQAVRNVLGGDTIQTTYANIGEEKAYGLSAFANVNLNNKLTLNGGPDLYYAVLNNNVSDPLYNAKNRGWVVSARLFGNYTFAKNWGLQFFGFYRGRQVQLQGYQSGFGIYSLNIKRDLWDKKGSIGFGAENFLTPRFKMRNEVVSPLITQNSVNEMRMLSFRVNFSYRIGKLTVDQAPRRKKSVNNDDLKGGGGNQSTTQPGGAGQ</sequence>
<evidence type="ECO:0000256" key="5">
    <source>
        <dbReference type="SAM" id="SignalP"/>
    </source>
</evidence>
<name>A0A243WEL4_9BACT</name>
<dbReference type="Proteomes" id="UP000194873">
    <property type="component" value="Unassembled WGS sequence"/>
</dbReference>
<evidence type="ECO:0000313" key="9">
    <source>
        <dbReference type="Proteomes" id="UP000194873"/>
    </source>
</evidence>
<keyword evidence="2" id="KW-0472">Membrane</keyword>
<dbReference type="InterPro" id="IPR012910">
    <property type="entry name" value="Plug_dom"/>
</dbReference>
<keyword evidence="9" id="KW-1185">Reference proteome</keyword>
<dbReference type="Pfam" id="PF07715">
    <property type="entry name" value="Plug"/>
    <property type="match status" value="1"/>
</dbReference>
<evidence type="ECO:0000256" key="4">
    <source>
        <dbReference type="SAM" id="MobiDB-lite"/>
    </source>
</evidence>
<organism evidence="8 9">
    <name type="scientific">Hymenobacter crusticola</name>
    <dbReference type="NCBI Taxonomy" id="1770526"/>
    <lineage>
        <taxon>Bacteria</taxon>
        <taxon>Pseudomonadati</taxon>
        <taxon>Bacteroidota</taxon>
        <taxon>Cytophagia</taxon>
        <taxon>Cytophagales</taxon>
        <taxon>Hymenobacteraceae</taxon>
        <taxon>Hymenobacter</taxon>
    </lineage>
</organism>
<dbReference type="InterPro" id="IPR037066">
    <property type="entry name" value="Plug_dom_sf"/>
</dbReference>
<dbReference type="SUPFAM" id="SSF49464">
    <property type="entry name" value="Carboxypeptidase regulatory domain-like"/>
    <property type="match status" value="1"/>
</dbReference>
<dbReference type="Pfam" id="PF14905">
    <property type="entry name" value="OMP_b-brl_3"/>
    <property type="match status" value="1"/>
</dbReference>
<keyword evidence="8" id="KW-0675">Receptor</keyword>
<feature type="chain" id="PRO_5012512445" evidence="5">
    <location>
        <begin position="20"/>
        <end position="850"/>
    </location>
</feature>
<dbReference type="PANTHER" id="PTHR40980">
    <property type="entry name" value="PLUG DOMAIN-CONTAINING PROTEIN"/>
    <property type="match status" value="1"/>
</dbReference>
<dbReference type="GO" id="GO:0009279">
    <property type="term" value="C:cell outer membrane"/>
    <property type="evidence" value="ECO:0007669"/>
    <property type="project" value="UniProtKB-SubCell"/>
</dbReference>
<comment type="caution">
    <text evidence="8">The sequence shown here is derived from an EMBL/GenBank/DDBJ whole genome shotgun (WGS) entry which is preliminary data.</text>
</comment>
<feature type="region of interest" description="Disordered" evidence="4">
    <location>
        <begin position="20"/>
        <end position="45"/>
    </location>
</feature>
<dbReference type="InterPro" id="IPR041700">
    <property type="entry name" value="OMP_b-brl_3"/>
</dbReference>
<dbReference type="Gene3D" id="2.40.170.20">
    <property type="entry name" value="TonB-dependent receptor, beta-barrel domain"/>
    <property type="match status" value="1"/>
</dbReference>
<keyword evidence="3" id="KW-0998">Cell outer membrane</keyword>
<dbReference type="EMBL" id="MTSE01000004">
    <property type="protein sequence ID" value="OUJ74092.1"/>
    <property type="molecule type" value="Genomic_DNA"/>
</dbReference>
<feature type="signal peptide" evidence="5">
    <location>
        <begin position="1"/>
        <end position="19"/>
    </location>
</feature>
<dbReference type="PANTHER" id="PTHR40980:SF4">
    <property type="entry name" value="TONB-DEPENDENT RECEPTOR-LIKE BETA-BARREL DOMAIN-CONTAINING PROTEIN"/>
    <property type="match status" value="1"/>
</dbReference>
<dbReference type="OrthoDB" id="905812at2"/>
<dbReference type="Gene3D" id="2.170.130.10">
    <property type="entry name" value="TonB-dependent receptor, plug domain"/>
    <property type="match status" value="1"/>
</dbReference>
<dbReference type="Gene3D" id="2.60.40.1120">
    <property type="entry name" value="Carboxypeptidase-like, regulatory domain"/>
    <property type="match status" value="1"/>
</dbReference>
<evidence type="ECO:0000259" key="6">
    <source>
        <dbReference type="Pfam" id="PF07715"/>
    </source>
</evidence>
<feature type="compositionally biased region" description="Polar residues" evidence="4">
    <location>
        <begin position="840"/>
        <end position="850"/>
    </location>
</feature>
<dbReference type="Pfam" id="PF13620">
    <property type="entry name" value="CarboxypepD_reg"/>
    <property type="match status" value="1"/>
</dbReference>
<gene>
    <name evidence="8" type="ORF">BXP70_10135</name>
</gene>
<protein>
    <submittedName>
        <fullName evidence="8">TonB-dependent receptor</fullName>
    </submittedName>
</protein>
<reference evidence="8 9" key="1">
    <citation type="submission" date="2017-01" db="EMBL/GenBank/DDBJ databases">
        <title>A new Hymenobacter.</title>
        <authorList>
            <person name="Liang Y."/>
            <person name="Feng F."/>
        </authorList>
    </citation>
    <scope>NUCLEOTIDE SEQUENCE [LARGE SCALE GENOMIC DNA]</scope>
    <source>
        <strain evidence="8">MIMBbqt21</strain>
    </source>
</reference>